<dbReference type="InterPro" id="IPR011051">
    <property type="entry name" value="RmlC_Cupin_sf"/>
</dbReference>
<reference evidence="2 3" key="1">
    <citation type="submission" date="2019-11" db="EMBL/GenBank/DDBJ databases">
        <authorList>
            <person name="Jiao W.-B."/>
            <person name="Schneeberger K."/>
        </authorList>
    </citation>
    <scope>NUCLEOTIDE SEQUENCE [LARGE SCALE GENOMIC DNA]</scope>
    <source>
        <strain evidence="3">cv. An-1</strain>
    </source>
</reference>
<gene>
    <name evidence="1" type="ordered locus">At2g35810</name>
    <name evidence="2" type="ORF">AN1_LOCUS10034</name>
</gene>
<sequence>MQSSLSFSCGVKSTMAKSPVEVNLIPIEATPETFAEYGQVIEASRDGAGYGPNDAQLDLSKGIPRLYILRLKETPLGFFKITHHAKVTQCLGSIGGDIWYMGVAKPSLIEDDDDGRRVDTVKAKSGHLYIPPEVEEIRVFRFSGPKFVKLHRGTWHAGPLFSGSSIMDFYNLELSNTNVVDHTSHDFTKNNGVSFRFDT</sequence>
<proteinExistence type="predicted"/>
<evidence type="ECO:0000313" key="1">
    <source>
        <dbReference type="Araport" id="AT2G35810"/>
    </source>
</evidence>
<dbReference type="GO" id="GO:0004848">
    <property type="term" value="F:ureidoglycolate hydrolase activity"/>
    <property type="evidence" value="ECO:0007669"/>
    <property type="project" value="InterPro"/>
</dbReference>
<dbReference type="SUPFAM" id="SSF51182">
    <property type="entry name" value="RmlC-like cupins"/>
    <property type="match status" value="1"/>
</dbReference>
<dbReference type="SMR" id="A0A654EZ82"/>
<dbReference type="Proteomes" id="UP000426265">
    <property type="component" value="Unassembled WGS sequence"/>
</dbReference>
<dbReference type="Araport" id="AT2G35810"/>
<dbReference type="FunFam" id="2.60.120.480:FF:000006">
    <property type="entry name" value="Ureidoglycolate hydrolase"/>
    <property type="match status" value="1"/>
</dbReference>
<dbReference type="PANTHER" id="PTHR35721:SF1">
    <property type="entry name" value="UREIDOGLYCOLATE HYDROLASE"/>
    <property type="match status" value="1"/>
</dbReference>
<dbReference type="ExpressionAtlas" id="A0A654EZ82">
    <property type="expression patterns" value="baseline and differential"/>
</dbReference>
<protein>
    <recommendedName>
        <fullName evidence="4">Ureidoglycolate hydrolase</fullName>
    </recommendedName>
</protein>
<dbReference type="DNASU" id="818154"/>
<dbReference type="AlphaFoldDB" id="A0A654EZ82"/>
<dbReference type="GeneID" id="818154"/>
<name>A0A654EZ82_ARATH</name>
<dbReference type="PANTHER" id="PTHR35721">
    <property type="entry name" value="UREIDOGLYCOLATE HYDROLASE"/>
    <property type="match status" value="1"/>
</dbReference>
<dbReference type="KEGG" id="ath:AT2G35810"/>
<dbReference type="RefSeq" id="NP_565825.2">
    <property type="nucleotide sequence ID" value="NM_129140.4"/>
</dbReference>
<evidence type="ECO:0000313" key="3">
    <source>
        <dbReference type="Proteomes" id="UP000426265"/>
    </source>
</evidence>
<dbReference type="OMA" id="FDEWLEY"/>
<dbReference type="InterPro" id="IPR024060">
    <property type="entry name" value="Ureidoglycolate_lyase_dom_sf"/>
</dbReference>
<accession>A0A654EZ82</accession>
<dbReference type="EMBL" id="CACRSJ010000105">
    <property type="protein sequence ID" value="VYS54579.1"/>
    <property type="molecule type" value="Genomic_DNA"/>
</dbReference>
<evidence type="ECO:0000313" key="2">
    <source>
        <dbReference type="EMBL" id="VYS54579.1"/>
    </source>
</evidence>
<organism evidence="2 3">
    <name type="scientific">Arabidopsis thaliana</name>
    <name type="common">Mouse-ear cress</name>
    <dbReference type="NCBI Taxonomy" id="3702"/>
    <lineage>
        <taxon>Eukaryota</taxon>
        <taxon>Viridiplantae</taxon>
        <taxon>Streptophyta</taxon>
        <taxon>Embryophyta</taxon>
        <taxon>Tracheophyta</taxon>
        <taxon>Spermatophyta</taxon>
        <taxon>Magnoliopsida</taxon>
        <taxon>eudicotyledons</taxon>
        <taxon>Gunneridae</taxon>
        <taxon>Pentapetalae</taxon>
        <taxon>rosids</taxon>
        <taxon>malvids</taxon>
        <taxon>Brassicales</taxon>
        <taxon>Brassicaceae</taxon>
        <taxon>Camelineae</taxon>
        <taxon>Arabidopsis</taxon>
    </lineage>
</organism>
<dbReference type="Gene3D" id="2.60.120.480">
    <property type="entry name" value="Ureidoglycolate hydrolase"/>
    <property type="match status" value="1"/>
</dbReference>
<evidence type="ECO:0008006" key="4">
    <source>
        <dbReference type="Google" id="ProtNLM"/>
    </source>
</evidence>